<proteinExistence type="inferred from homology"/>
<comment type="function">
    <text evidence="6">ATPase that binds to both the 70S ribosome and the 50S ribosomal subunit in a nucleotide-independent manner.</text>
</comment>
<reference evidence="9" key="1">
    <citation type="journal article" date="2020" name="mSystems">
        <title>Genome- and Community-Level Interaction Insights into Carbon Utilization and Element Cycling Functions of Hydrothermarchaeota in Hydrothermal Sediment.</title>
        <authorList>
            <person name="Zhou Z."/>
            <person name="Liu Y."/>
            <person name="Xu W."/>
            <person name="Pan J."/>
            <person name="Luo Z.H."/>
            <person name="Li M."/>
        </authorList>
    </citation>
    <scope>NUCLEOTIDE SEQUENCE [LARGE SCALE GENOMIC DNA]</scope>
    <source>
        <strain evidence="9">SpSt-143</strain>
    </source>
</reference>
<comment type="caution">
    <text evidence="9">The sequence shown here is derived from an EMBL/GenBank/DDBJ whole genome shotgun (WGS) entry which is preliminary data.</text>
</comment>
<dbReference type="Pfam" id="PF01926">
    <property type="entry name" value="MMR_HSR1"/>
    <property type="match status" value="1"/>
</dbReference>
<comment type="cofactor">
    <cofactor evidence="1">
        <name>Mg(2+)</name>
        <dbReference type="ChEBI" id="CHEBI:18420"/>
    </cofactor>
</comment>
<dbReference type="InterPro" id="IPR012676">
    <property type="entry name" value="TGS-like"/>
</dbReference>
<dbReference type="Gene3D" id="1.10.150.300">
    <property type="entry name" value="TGS-like domain"/>
    <property type="match status" value="1"/>
</dbReference>
<dbReference type="AlphaFoldDB" id="A0A7V2F833"/>
<evidence type="ECO:0000256" key="2">
    <source>
        <dbReference type="ARBA" id="ARBA00022723"/>
    </source>
</evidence>
<feature type="domain" description="TGS" evidence="8">
    <location>
        <begin position="281"/>
        <end position="364"/>
    </location>
</feature>
<evidence type="ECO:0000256" key="1">
    <source>
        <dbReference type="ARBA" id="ARBA00001946"/>
    </source>
</evidence>
<comment type="similarity">
    <text evidence="6">Belongs to the TRAFAC class OBG-HflX-like GTPase superfamily. OBG GTPase family. YchF/OLA1 subfamily.</text>
</comment>
<feature type="domain" description="OBG-type G" evidence="7">
    <location>
        <begin position="3"/>
        <end position="259"/>
    </location>
</feature>
<dbReference type="CDD" id="cd04867">
    <property type="entry name" value="TGS_YchF_OLA1"/>
    <property type="match status" value="1"/>
</dbReference>
<dbReference type="InterPro" id="IPR012675">
    <property type="entry name" value="Beta-grasp_dom_sf"/>
</dbReference>
<evidence type="ECO:0000256" key="3">
    <source>
        <dbReference type="ARBA" id="ARBA00022741"/>
    </source>
</evidence>
<dbReference type="FunFam" id="1.10.150.300:FF:000001">
    <property type="entry name" value="Ribosome-binding ATPase YchF"/>
    <property type="match status" value="1"/>
</dbReference>
<evidence type="ECO:0000256" key="6">
    <source>
        <dbReference type="HAMAP-Rule" id="MF_00944"/>
    </source>
</evidence>
<dbReference type="GO" id="GO:0005737">
    <property type="term" value="C:cytoplasm"/>
    <property type="evidence" value="ECO:0007669"/>
    <property type="project" value="TreeGrafter"/>
</dbReference>
<dbReference type="InterPro" id="IPR027417">
    <property type="entry name" value="P-loop_NTPase"/>
</dbReference>
<dbReference type="InterPro" id="IPR041706">
    <property type="entry name" value="YchF_N"/>
</dbReference>
<dbReference type="GO" id="GO:0016887">
    <property type="term" value="F:ATP hydrolysis activity"/>
    <property type="evidence" value="ECO:0007669"/>
    <property type="project" value="UniProtKB-UniRule"/>
</dbReference>
<dbReference type="HAMAP" id="MF_00944">
    <property type="entry name" value="YchF_OLA1_ATPase"/>
    <property type="match status" value="1"/>
</dbReference>
<dbReference type="InterPro" id="IPR013029">
    <property type="entry name" value="YchF_C"/>
</dbReference>
<organism evidence="9">
    <name type="scientific">Rhodothermus marinus</name>
    <name type="common">Rhodothermus obamensis</name>
    <dbReference type="NCBI Taxonomy" id="29549"/>
    <lineage>
        <taxon>Bacteria</taxon>
        <taxon>Pseudomonadati</taxon>
        <taxon>Rhodothermota</taxon>
        <taxon>Rhodothermia</taxon>
        <taxon>Rhodothermales</taxon>
        <taxon>Rhodothermaceae</taxon>
        <taxon>Rhodothermus</taxon>
    </lineage>
</organism>
<dbReference type="FunFam" id="3.10.20.30:FF:000001">
    <property type="entry name" value="Ribosome-binding ATPase YchF"/>
    <property type="match status" value="1"/>
</dbReference>
<dbReference type="InterPro" id="IPR004396">
    <property type="entry name" value="ATPase_YchF/OLA1"/>
</dbReference>
<keyword evidence="5" id="KW-0460">Magnesium</keyword>
<dbReference type="PANTHER" id="PTHR23305">
    <property type="entry name" value="OBG GTPASE FAMILY"/>
    <property type="match status" value="1"/>
</dbReference>
<dbReference type="PROSITE" id="PS51880">
    <property type="entry name" value="TGS"/>
    <property type="match status" value="1"/>
</dbReference>
<keyword evidence="4 6" id="KW-0067">ATP-binding</keyword>
<dbReference type="GO" id="GO:0005525">
    <property type="term" value="F:GTP binding"/>
    <property type="evidence" value="ECO:0007669"/>
    <property type="project" value="InterPro"/>
</dbReference>
<gene>
    <name evidence="6 9" type="primary">ychF</name>
    <name evidence="9" type="ORF">ENO59_10425</name>
</gene>
<dbReference type="PIRSF" id="PIRSF006641">
    <property type="entry name" value="CHP00092"/>
    <property type="match status" value="1"/>
</dbReference>
<accession>A0A7V2F833</accession>
<dbReference type="SUPFAM" id="SSF81271">
    <property type="entry name" value="TGS-like"/>
    <property type="match status" value="1"/>
</dbReference>
<evidence type="ECO:0000313" key="9">
    <source>
        <dbReference type="EMBL" id="HER96905.1"/>
    </source>
</evidence>
<keyword evidence="2" id="KW-0479">Metal-binding</keyword>
<feature type="binding site" evidence="6">
    <location>
        <begin position="12"/>
        <end position="17"/>
    </location>
    <ligand>
        <name>ATP</name>
        <dbReference type="ChEBI" id="CHEBI:30616"/>
    </ligand>
</feature>
<dbReference type="SUPFAM" id="SSF52540">
    <property type="entry name" value="P-loop containing nucleoside triphosphate hydrolases"/>
    <property type="match status" value="1"/>
</dbReference>
<dbReference type="CDD" id="cd01900">
    <property type="entry name" value="YchF"/>
    <property type="match status" value="1"/>
</dbReference>
<dbReference type="InterPro" id="IPR023192">
    <property type="entry name" value="TGS-like_dom_sf"/>
</dbReference>
<dbReference type="EMBL" id="DSGB01000006">
    <property type="protein sequence ID" value="HER96905.1"/>
    <property type="molecule type" value="Genomic_DNA"/>
</dbReference>
<dbReference type="PRINTS" id="PR00326">
    <property type="entry name" value="GTP1OBG"/>
</dbReference>
<keyword evidence="3 6" id="KW-0547">Nucleotide-binding</keyword>
<protein>
    <recommendedName>
        <fullName evidence="6">Ribosome-binding ATPase YchF</fullName>
    </recommendedName>
</protein>
<dbReference type="Pfam" id="PF06071">
    <property type="entry name" value="YchF-GTPase_C"/>
    <property type="match status" value="1"/>
</dbReference>
<dbReference type="Gene3D" id="3.10.20.30">
    <property type="match status" value="1"/>
</dbReference>
<dbReference type="PANTHER" id="PTHR23305:SF18">
    <property type="entry name" value="OBG-TYPE G DOMAIN-CONTAINING PROTEIN"/>
    <property type="match status" value="1"/>
</dbReference>
<dbReference type="InterPro" id="IPR031167">
    <property type="entry name" value="G_OBG"/>
</dbReference>
<dbReference type="PROSITE" id="PS51710">
    <property type="entry name" value="G_OBG"/>
    <property type="match status" value="1"/>
</dbReference>
<evidence type="ECO:0000256" key="5">
    <source>
        <dbReference type="ARBA" id="ARBA00022842"/>
    </source>
</evidence>
<dbReference type="GO" id="GO:0043023">
    <property type="term" value="F:ribosomal large subunit binding"/>
    <property type="evidence" value="ECO:0007669"/>
    <property type="project" value="UniProtKB-UniRule"/>
</dbReference>
<name>A0A7V2F833_RHOMR</name>
<sequence>MPLRCGIVGLPNVGKSTLFNALSRAGAAAANYPFCTIEPNVGVVPVPDARLWRLAELAGSAKVTPTTIEFVDIAGLVAGASKGEGLGNQFLAHIREVDAILHVVRCFENPDVVHVAGAVDAARDIEIIQTELLLKDLETVERRIERTARAAKSGDKKLREELAFYEQLREKLSSGQPARSFTTTGAESAWMRSLFLLTEKPVLYVANVAESDLPEGEGNPHVAKVREIAAQEGTSVVVICAELEAQLAELDDNERQAFLRALGLEQSGLERLIRAAYDLLGLITFFTVGPKEARAWTIRRGTKAPQAAGMIHSDFERGFIRAETIAYEDYVRCGSEVAAREAGLLRSEGREYVVQDGDVMLFRFNV</sequence>
<dbReference type="InterPro" id="IPR006073">
    <property type="entry name" value="GTP-bd"/>
</dbReference>
<evidence type="ECO:0000256" key="4">
    <source>
        <dbReference type="ARBA" id="ARBA00022840"/>
    </source>
</evidence>
<dbReference type="NCBIfam" id="TIGR00092">
    <property type="entry name" value="redox-regulated ATPase YchF"/>
    <property type="match status" value="1"/>
</dbReference>
<dbReference type="Gene3D" id="3.40.50.300">
    <property type="entry name" value="P-loop containing nucleotide triphosphate hydrolases"/>
    <property type="match status" value="1"/>
</dbReference>
<evidence type="ECO:0000259" key="7">
    <source>
        <dbReference type="PROSITE" id="PS51710"/>
    </source>
</evidence>
<dbReference type="GO" id="GO:0005524">
    <property type="term" value="F:ATP binding"/>
    <property type="evidence" value="ECO:0007669"/>
    <property type="project" value="UniProtKB-UniRule"/>
</dbReference>
<evidence type="ECO:0000259" key="8">
    <source>
        <dbReference type="PROSITE" id="PS51880"/>
    </source>
</evidence>
<dbReference type="InterPro" id="IPR004095">
    <property type="entry name" value="TGS"/>
</dbReference>
<dbReference type="GO" id="GO:0046872">
    <property type="term" value="F:metal ion binding"/>
    <property type="evidence" value="ECO:0007669"/>
    <property type="project" value="UniProtKB-KW"/>
</dbReference>